<accession>A0A0J9EJW4</accession>
<proteinExistence type="predicted"/>
<feature type="non-terminal residue" evidence="2">
    <location>
        <position position="1"/>
    </location>
</feature>
<evidence type="ECO:0000313" key="2">
    <source>
        <dbReference type="EMBL" id="KMW66673.1"/>
    </source>
</evidence>
<feature type="compositionally biased region" description="Basic and acidic residues" evidence="1">
    <location>
        <begin position="11"/>
        <end position="34"/>
    </location>
</feature>
<feature type="region of interest" description="Disordered" evidence="1">
    <location>
        <begin position="1"/>
        <end position="34"/>
    </location>
</feature>
<dbReference type="EMBL" id="GG749409">
    <property type="protein sequence ID" value="KMW66673.1"/>
    <property type="molecule type" value="Genomic_DNA"/>
</dbReference>
<organism evidence="2">
    <name type="scientific">Ajellomyces dermatitidis (strain ATCC 18188 / CBS 674.68)</name>
    <name type="common">Blastomyces dermatitidis</name>
    <dbReference type="NCBI Taxonomy" id="653446"/>
    <lineage>
        <taxon>Eukaryota</taxon>
        <taxon>Fungi</taxon>
        <taxon>Dikarya</taxon>
        <taxon>Ascomycota</taxon>
        <taxon>Pezizomycotina</taxon>
        <taxon>Eurotiomycetes</taxon>
        <taxon>Eurotiomycetidae</taxon>
        <taxon>Onygenales</taxon>
        <taxon>Ajellomycetaceae</taxon>
        <taxon>Blastomyces</taxon>
    </lineage>
</organism>
<gene>
    <name evidence="2" type="ORF">BDDG_11659</name>
</gene>
<dbReference type="AlphaFoldDB" id="A0A0J9EJW4"/>
<protein>
    <submittedName>
        <fullName evidence="2">Uncharacterized protein</fullName>
    </submittedName>
</protein>
<reference evidence="2" key="1">
    <citation type="submission" date="2010-03" db="EMBL/GenBank/DDBJ databases">
        <title>Annotation of Blastomyces dermatitidis strain ATCC 18188.</title>
        <authorList>
            <consortium name="The Broad Institute Genome Sequencing Platform"/>
            <consortium name="Broad Institute Genome Sequencing Center for Infectious Disease."/>
            <person name="Cuomo C."/>
            <person name="Klein B."/>
            <person name="Sullivan T."/>
            <person name="Heitman J."/>
            <person name="Young S."/>
            <person name="Zeng Q."/>
            <person name="Gargeya S."/>
            <person name="Alvarado L."/>
            <person name="Berlin A.M."/>
            <person name="Chapman S.B."/>
            <person name="Chen Z."/>
            <person name="Freedman E."/>
            <person name="Gellesch M."/>
            <person name="Goldberg J."/>
            <person name="Griggs A."/>
            <person name="Gujja S."/>
            <person name="Heilman E."/>
            <person name="Heiman D."/>
            <person name="Howarth C."/>
            <person name="Mehta T."/>
            <person name="Neiman D."/>
            <person name="Pearson M."/>
            <person name="Roberts A."/>
            <person name="Saif S."/>
            <person name="Shea T."/>
            <person name="Shenoy N."/>
            <person name="Sisk P."/>
            <person name="Stolte C."/>
            <person name="Sykes S."/>
            <person name="White J."/>
            <person name="Yandava C."/>
            <person name="Haas B."/>
            <person name="Nusbaum C."/>
            <person name="Birren B."/>
        </authorList>
    </citation>
    <scope>NUCLEOTIDE SEQUENCE</scope>
    <source>
        <strain evidence="2">ATCC 18188</strain>
    </source>
</reference>
<dbReference type="Proteomes" id="UP000007802">
    <property type="component" value="Unassembled WGS sequence"/>
</dbReference>
<evidence type="ECO:0000256" key="1">
    <source>
        <dbReference type="SAM" id="MobiDB-lite"/>
    </source>
</evidence>
<name>A0A0J9EJW4_AJEDA</name>
<sequence>PVIRDNQPCRVEGDSAHLSERRKSKHSGDTATRRQLEKSLSLEILNCRSSIYGSRERPIHAFLPGRFNVLDVGWVVGSPNSVIGKLWKRLEQANHNRTLYGSFSARENGRASVS</sequence>